<keyword evidence="1" id="KW-0812">Transmembrane</keyword>
<feature type="transmembrane region" description="Helical" evidence="1">
    <location>
        <begin position="42"/>
        <end position="61"/>
    </location>
</feature>
<sequence>MQRLTKREKVREREGGMSFFVGVGFVYVRINIQNCNFIFKNVFIKKMIRIFFFYSFLPFFFA</sequence>
<keyword evidence="1" id="KW-0472">Membrane</keyword>
<organism evidence="2">
    <name type="scientific">Octopus bimaculoides</name>
    <name type="common">California two-spotted octopus</name>
    <dbReference type="NCBI Taxonomy" id="37653"/>
    <lineage>
        <taxon>Eukaryota</taxon>
        <taxon>Metazoa</taxon>
        <taxon>Spiralia</taxon>
        <taxon>Lophotrochozoa</taxon>
        <taxon>Mollusca</taxon>
        <taxon>Cephalopoda</taxon>
        <taxon>Coleoidea</taxon>
        <taxon>Octopodiformes</taxon>
        <taxon>Octopoda</taxon>
        <taxon>Incirrata</taxon>
        <taxon>Octopodidae</taxon>
        <taxon>Octopus</taxon>
    </lineage>
</organism>
<proteinExistence type="predicted"/>
<name>A0A0L8FZT3_OCTBM</name>
<evidence type="ECO:0000313" key="2">
    <source>
        <dbReference type="EMBL" id="KOF70247.1"/>
    </source>
</evidence>
<dbReference type="EMBL" id="KQ424913">
    <property type="protein sequence ID" value="KOF70247.1"/>
    <property type="molecule type" value="Genomic_DNA"/>
</dbReference>
<gene>
    <name evidence="2" type="ORF">OCBIM_22003239mg</name>
</gene>
<reference evidence="2" key="1">
    <citation type="submission" date="2015-07" db="EMBL/GenBank/DDBJ databases">
        <title>MeaNS - Measles Nucleotide Surveillance Program.</title>
        <authorList>
            <person name="Tran T."/>
            <person name="Druce J."/>
        </authorList>
    </citation>
    <scope>NUCLEOTIDE SEQUENCE</scope>
    <source>
        <strain evidence="2">UCB-OBI-ISO-001</strain>
        <tissue evidence="2">Gonad</tissue>
    </source>
</reference>
<keyword evidence="1" id="KW-1133">Transmembrane helix</keyword>
<dbReference type="AlphaFoldDB" id="A0A0L8FZT3"/>
<evidence type="ECO:0000256" key="1">
    <source>
        <dbReference type="SAM" id="Phobius"/>
    </source>
</evidence>
<protein>
    <submittedName>
        <fullName evidence="2">Uncharacterized protein</fullName>
    </submittedName>
</protein>
<accession>A0A0L8FZT3</accession>